<dbReference type="PANTHER" id="PTHR43842">
    <property type="entry name" value="PROPIONYL-COA CARBOXYLASE BETA CHAIN"/>
    <property type="match status" value="1"/>
</dbReference>
<proteinExistence type="predicted"/>
<name>A0A6J6Q6Q8_9ZZZZ</name>
<dbReference type="InterPro" id="IPR029045">
    <property type="entry name" value="ClpP/crotonase-like_dom_sf"/>
</dbReference>
<dbReference type="Gene3D" id="3.90.226.10">
    <property type="entry name" value="2-enoyl-CoA Hydratase, Chain A, domain 1"/>
    <property type="match status" value="1"/>
</dbReference>
<evidence type="ECO:0000259" key="1">
    <source>
        <dbReference type="PROSITE" id="PS50989"/>
    </source>
</evidence>
<dbReference type="InterPro" id="IPR011763">
    <property type="entry name" value="COA_CT_C"/>
</dbReference>
<reference evidence="2" key="1">
    <citation type="submission" date="2020-05" db="EMBL/GenBank/DDBJ databases">
        <authorList>
            <person name="Chiriac C."/>
            <person name="Salcher M."/>
            <person name="Ghai R."/>
            <person name="Kavagutti S V."/>
        </authorList>
    </citation>
    <scope>NUCLEOTIDE SEQUENCE</scope>
</reference>
<protein>
    <submittedName>
        <fullName evidence="2">Unannotated protein</fullName>
    </submittedName>
</protein>
<sequence>MITALARIEGMAVGVIGNNPNHLAGAIDSDGADKAARFMQLCDAFDIPIISLCDTPGMMVGPEIEGTALVRHCSRLFVTGANITVPYITVVTRKAYGLGAQAMMGGSTKAPLATLAWPSGEFGGMGLEGAVRLGYRNELEAITDPVEREAMFQQMVDRMYQHGKALNAASHFEIDDVIDPADTRRWLATLLRSTAPVPTWSARPKKRANIDTW</sequence>
<feature type="domain" description="CoA carboxyltransferase C-terminal" evidence="1">
    <location>
        <begin position="1"/>
        <end position="196"/>
    </location>
</feature>
<accession>A0A6J6Q6Q8</accession>
<dbReference type="PANTHER" id="PTHR43842:SF2">
    <property type="entry name" value="PROPIONYL-COA CARBOXYLASE BETA CHAIN, MITOCHONDRIAL"/>
    <property type="match status" value="1"/>
</dbReference>
<dbReference type="GO" id="GO:0004658">
    <property type="term" value="F:propionyl-CoA carboxylase activity"/>
    <property type="evidence" value="ECO:0007669"/>
    <property type="project" value="TreeGrafter"/>
</dbReference>
<evidence type="ECO:0000313" key="2">
    <source>
        <dbReference type="EMBL" id="CAB4703634.1"/>
    </source>
</evidence>
<organism evidence="2">
    <name type="scientific">freshwater metagenome</name>
    <dbReference type="NCBI Taxonomy" id="449393"/>
    <lineage>
        <taxon>unclassified sequences</taxon>
        <taxon>metagenomes</taxon>
        <taxon>ecological metagenomes</taxon>
    </lineage>
</organism>
<dbReference type="InterPro" id="IPR051047">
    <property type="entry name" value="AccD/PCCB"/>
</dbReference>
<dbReference type="Pfam" id="PF01039">
    <property type="entry name" value="Carboxyl_trans"/>
    <property type="match status" value="1"/>
</dbReference>
<dbReference type="SUPFAM" id="SSF52096">
    <property type="entry name" value="ClpP/crotonase"/>
    <property type="match status" value="1"/>
</dbReference>
<gene>
    <name evidence="2" type="ORF">UFOPK2366_01389</name>
</gene>
<dbReference type="EMBL" id="CAEZXM010000277">
    <property type="protein sequence ID" value="CAB4703634.1"/>
    <property type="molecule type" value="Genomic_DNA"/>
</dbReference>
<dbReference type="PROSITE" id="PS50989">
    <property type="entry name" value="COA_CT_CTER"/>
    <property type="match status" value="1"/>
</dbReference>
<dbReference type="AlphaFoldDB" id="A0A6J6Q6Q8"/>
<dbReference type="InterPro" id="IPR034733">
    <property type="entry name" value="AcCoA_carboxyl_beta"/>
</dbReference>